<dbReference type="EMBL" id="LAPZ01000002">
    <property type="protein sequence ID" value="OSY88732.1"/>
    <property type="molecule type" value="Genomic_DNA"/>
</dbReference>
<evidence type="ECO:0000313" key="1">
    <source>
        <dbReference type="EMBL" id="OSY88732.1"/>
    </source>
</evidence>
<proteinExistence type="predicted"/>
<gene>
    <name evidence="1" type="ORF">WH52_03395</name>
</gene>
<organism evidence="1 2">
    <name type="scientific">Tenacibaculum holothuriorum</name>
    <dbReference type="NCBI Taxonomy" id="1635173"/>
    <lineage>
        <taxon>Bacteria</taxon>
        <taxon>Pseudomonadati</taxon>
        <taxon>Bacteroidota</taxon>
        <taxon>Flavobacteriia</taxon>
        <taxon>Flavobacteriales</taxon>
        <taxon>Flavobacteriaceae</taxon>
        <taxon>Tenacibaculum</taxon>
    </lineage>
</organism>
<comment type="caution">
    <text evidence="1">The sequence shown here is derived from an EMBL/GenBank/DDBJ whole genome shotgun (WGS) entry which is preliminary data.</text>
</comment>
<reference evidence="1 2" key="1">
    <citation type="submission" date="2015-03" db="EMBL/GenBank/DDBJ databases">
        <title>Genome sequence of Tenacibaculum sp. S2-2, isolated from intestinal microbiota of sea cucumber, Apostichopus japonicas.</title>
        <authorList>
            <person name="Shao Z."/>
            <person name="Wang L."/>
            <person name="Li X."/>
        </authorList>
    </citation>
    <scope>NUCLEOTIDE SEQUENCE [LARGE SCALE GENOMIC DNA]</scope>
    <source>
        <strain evidence="1 2">S2-2</strain>
    </source>
</reference>
<dbReference type="InParanoid" id="A0A1Y2PE39"/>
<dbReference type="OrthoDB" id="1201629at2"/>
<dbReference type="RefSeq" id="WP_086029534.1">
    <property type="nucleotide sequence ID" value="NZ_LAPZ01000002.1"/>
</dbReference>
<dbReference type="Proteomes" id="UP000194221">
    <property type="component" value="Unassembled WGS sequence"/>
</dbReference>
<accession>A0A1Y2PE39</accession>
<evidence type="ECO:0000313" key="2">
    <source>
        <dbReference type="Proteomes" id="UP000194221"/>
    </source>
</evidence>
<dbReference type="PROSITE" id="PS51257">
    <property type="entry name" value="PROKAR_LIPOPROTEIN"/>
    <property type="match status" value="1"/>
</dbReference>
<sequence length="227" mass="25885">MKKTNLLQLFTIILSVTLLVSCGNKKCKCEDEDWQSQIPEGTYCYSDVGRTDEMLNYSEIVNMLKNYDTTRIAPLKKALGYEDTRINNYNFEQFKKYLGRIESLSEKAKIPITGISFISAAKDNYSGTGKSYQDLIYIPTTTIDGKQIPFDPVQSVQQGKLVTFKEMLAKNGYKWIYNTKEDFENNKRNDYNYTVKRVIKNEAGFGIYSVQEELSGAGNRGSLAPPF</sequence>
<name>A0A1Y2PE39_9FLAO</name>
<protein>
    <submittedName>
        <fullName evidence="1">Uncharacterized protein</fullName>
    </submittedName>
</protein>
<keyword evidence="2" id="KW-1185">Reference proteome</keyword>
<dbReference type="AlphaFoldDB" id="A0A1Y2PE39"/>
<dbReference type="STRING" id="1635173.WH52_03395"/>